<keyword evidence="3" id="KW-1185">Reference proteome</keyword>
<dbReference type="AlphaFoldDB" id="A0A151IF76"/>
<evidence type="ECO:0000313" key="2">
    <source>
        <dbReference type="EMBL" id="KYM99569.1"/>
    </source>
</evidence>
<dbReference type="Proteomes" id="UP000078542">
    <property type="component" value="Unassembled WGS sequence"/>
</dbReference>
<protein>
    <submittedName>
        <fullName evidence="2">Uncharacterized protein</fullName>
    </submittedName>
</protein>
<evidence type="ECO:0000256" key="1">
    <source>
        <dbReference type="SAM" id="SignalP"/>
    </source>
</evidence>
<organism evidence="2 3">
    <name type="scientific">Cyphomyrmex costatus</name>
    <dbReference type="NCBI Taxonomy" id="456900"/>
    <lineage>
        <taxon>Eukaryota</taxon>
        <taxon>Metazoa</taxon>
        <taxon>Ecdysozoa</taxon>
        <taxon>Arthropoda</taxon>
        <taxon>Hexapoda</taxon>
        <taxon>Insecta</taxon>
        <taxon>Pterygota</taxon>
        <taxon>Neoptera</taxon>
        <taxon>Endopterygota</taxon>
        <taxon>Hymenoptera</taxon>
        <taxon>Apocrita</taxon>
        <taxon>Aculeata</taxon>
        <taxon>Formicoidea</taxon>
        <taxon>Formicidae</taxon>
        <taxon>Myrmicinae</taxon>
        <taxon>Cyphomyrmex</taxon>
    </lineage>
</organism>
<accession>A0A151IF76</accession>
<gene>
    <name evidence="2" type="ORF">ALC62_09678</name>
</gene>
<proteinExistence type="predicted"/>
<keyword evidence="1" id="KW-0732">Signal</keyword>
<reference evidence="2 3" key="1">
    <citation type="submission" date="2016-03" db="EMBL/GenBank/DDBJ databases">
        <title>Cyphomyrmex costatus WGS genome.</title>
        <authorList>
            <person name="Nygaard S."/>
            <person name="Hu H."/>
            <person name="Boomsma J."/>
            <person name="Zhang G."/>
        </authorList>
    </citation>
    <scope>NUCLEOTIDE SEQUENCE [LARGE SCALE GENOMIC DNA]</scope>
    <source>
        <strain evidence="2">MS0001</strain>
        <tissue evidence="2">Whole body</tissue>
    </source>
</reference>
<name>A0A151IF76_9HYME</name>
<evidence type="ECO:0000313" key="3">
    <source>
        <dbReference type="Proteomes" id="UP000078542"/>
    </source>
</evidence>
<feature type="chain" id="PRO_5007582116" evidence="1">
    <location>
        <begin position="17"/>
        <end position="151"/>
    </location>
</feature>
<sequence length="151" mass="17347">VPIIIFLFYSVHLGMTAPNWSKDLSESLESLNHNLHEYITKLTQDMNENIQNVLAEVNKTIENLSTEEHQVITSGGANGLIVQPVNGVTKIIMSYRTPDGKQHYTVVEELIDGKYRYHDETVYNPNTNTTEKIRWKENLSTGHREYLSNEK</sequence>
<feature type="signal peptide" evidence="1">
    <location>
        <begin position="1"/>
        <end position="16"/>
    </location>
</feature>
<feature type="non-terminal residue" evidence="2">
    <location>
        <position position="1"/>
    </location>
</feature>
<dbReference type="EMBL" id="KQ977800">
    <property type="protein sequence ID" value="KYM99569.1"/>
    <property type="molecule type" value="Genomic_DNA"/>
</dbReference>